<evidence type="ECO:0000256" key="3">
    <source>
        <dbReference type="ARBA" id="ARBA00022801"/>
    </source>
</evidence>
<name>A0A8H2K345_ACIRA</name>
<evidence type="ECO:0000313" key="8">
    <source>
        <dbReference type="Proteomes" id="UP000314285"/>
    </source>
</evidence>
<reference evidence="7 8" key="1">
    <citation type="submission" date="2019-06" db="EMBL/GenBank/DDBJ databases">
        <title>Genome of Acinetobacter radioresistens APH1, a phenol degrading strain.</title>
        <authorList>
            <person name="Liu Y."/>
        </authorList>
    </citation>
    <scope>NUCLEOTIDE SEQUENCE [LARGE SCALE GENOMIC DNA]</scope>
    <source>
        <strain evidence="7 8">APH1</strain>
    </source>
</reference>
<dbReference type="InterPro" id="IPR036866">
    <property type="entry name" value="RibonucZ/Hydroxyglut_hydro"/>
</dbReference>
<keyword evidence="2" id="KW-0479">Metal-binding</keyword>
<keyword evidence="3 7" id="KW-0378">Hydrolase</keyword>
<dbReference type="SMART" id="SM00849">
    <property type="entry name" value="Lactamase_B"/>
    <property type="match status" value="1"/>
</dbReference>
<dbReference type="PANTHER" id="PTHR42978:SF6">
    <property type="entry name" value="QUORUM-QUENCHING LACTONASE YTNP-RELATED"/>
    <property type="match status" value="1"/>
</dbReference>
<dbReference type="Proteomes" id="UP000314285">
    <property type="component" value="Unassembled WGS sequence"/>
</dbReference>
<proteinExistence type="inferred from homology"/>
<dbReference type="SUPFAM" id="SSF56281">
    <property type="entry name" value="Metallo-hydrolase/oxidoreductase"/>
    <property type="match status" value="1"/>
</dbReference>
<organism evidence="7 8">
    <name type="scientific">Acinetobacter radioresistens</name>
    <dbReference type="NCBI Taxonomy" id="40216"/>
    <lineage>
        <taxon>Bacteria</taxon>
        <taxon>Pseudomonadati</taxon>
        <taxon>Pseudomonadota</taxon>
        <taxon>Gammaproteobacteria</taxon>
        <taxon>Moraxellales</taxon>
        <taxon>Moraxellaceae</taxon>
        <taxon>Acinetobacter</taxon>
    </lineage>
</organism>
<feature type="chain" id="PRO_5034000737" evidence="5">
    <location>
        <begin position="25"/>
        <end position="325"/>
    </location>
</feature>
<dbReference type="InterPro" id="IPR051013">
    <property type="entry name" value="MBL_superfamily_lactonases"/>
</dbReference>
<dbReference type="PANTHER" id="PTHR42978">
    <property type="entry name" value="QUORUM-QUENCHING LACTONASE YTNP-RELATED-RELATED"/>
    <property type="match status" value="1"/>
</dbReference>
<keyword evidence="5" id="KW-0732">Signal</keyword>
<protein>
    <submittedName>
        <fullName evidence="7">MBL fold metallo-hydrolase</fullName>
    </submittedName>
</protein>
<dbReference type="AlphaFoldDB" id="A0A8H2K345"/>
<evidence type="ECO:0000313" key="7">
    <source>
        <dbReference type="EMBL" id="TNX93473.1"/>
    </source>
</evidence>
<evidence type="ECO:0000256" key="5">
    <source>
        <dbReference type="SAM" id="SignalP"/>
    </source>
</evidence>
<evidence type="ECO:0000259" key="6">
    <source>
        <dbReference type="SMART" id="SM00849"/>
    </source>
</evidence>
<gene>
    <name evidence="7" type="ORF">FHY67_03220</name>
</gene>
<feature type="signal peptide" evidence="5">
    <location>
        <begin position="1"/>
        <end position="24"/>
    </location>
</feature>
<sequence>MKIFKTLISLVSFTVLSSTGMASTATPTEQVPGYYHQQWGKYTVTALLDGTNYMSPSLFKTLNNSQVKHIQQILKKYHNDQQQGVQTSVNAFLINTGTALVLVDSGAASCFGPHLGSVSSNLVKAGYRLEDVNVVLLTHLHPDHVCGLTKEGQKVFPNAKVYAHEREVNYWLGQTPVNLSKEQLENYQSTRNKIQDAIAPYQQDKQFITFKEGQSIAGLQVMDTRGHTPGHHSFVLEQNKDKMVFIGDTVHSHSVQFEAPRTAIEYDIQPDEAVKTRLKLFSKIADEGSWVAAPHLPFPGIGHISKVANEQYLWIPVYFNNVLQK</sequence>
<feature type="domain" description="Metallo-beta-lactamase" evidence="6">
    <location>
        <begin position="88"/>
        <end position="295"/>
    </location>
</feature>
<evidence type="ECO:0000256" key="4">
    <source>
        <dbReference type="ARBA" id="ARBA00022833"/>
    </source>
</evidence>
<dbReference type="GO" id="GO:0046872">
    <property type="term" value="F:metal ion binding"/>
    <property type="evidence" value="ECO:0007669"/>
    <property type="project" value="UniProtKB-KW"/>
</dbReference>
<evidence type="ECO:0000256" key="2">
    <source>
        <dbReference type="ARBA" id="ARBA00022723"/>
    </source>
</evidence>
<keyword evidence="4" id="KW-0862">Zinc</keyword>
<dbReference type="Gene3D" id="3.60.15.10">
    <property type="entry name" value="Ribonuclease Z/Hydroxyacylglutathione hydrolase-like"/>
    <property type="match status" value="1"/>
</dbReference>
<dbReference type="InterPro" id="IPR001279">
    <property type="entry name" value="Metallo-B-lactamas"/>
</dbReference>
<comment type="similarity">
    <text evidence="1">Belongs to the metallo-beta-lactamase superfamily.</text>
</comment>
<dbReference type="GO" id="GO:0016787">
    <property type="term" value="F:hydrolase activity"/>
    <property type="evidence" value="ECO:0007669"/>
    <property type="project" value="UniProtKB-KW"/>
</dbReference>
<comment type="caution">
    <text evidence="7">The sequence shown here is derived from an EMBL/GenBank/DDBJ whole genome shotgun (WGS) entry which is preliminary data.</text>
</comment>
<dbReference type="Pfam" id="PF00753">
    <property type="entry name" value="Lactamase_B"/>
    <property type="match status" value="1"/>
</dbReference>
<dbReference type="EMBL" id="VFBM01000002">
    <property type="protein sequence ID" value="TNX93473.1"/>
    <property type="molecule type" value="Genomic_DNA"/>
</dbReference>
<dbReference type="CDD" id="cd07720">
    <property type="entry name" value="OPHC2-like_MBL-fold"/>
    <property type="match status" value="1"/>
</dbReference>
<dbReference type="RefSeq" id="WP_005025082.1">
    <property type="nucleotide sequence ID" value="NZ_CP027365.1"/>
</dbReference>
<evidence type="ECO:0000256" key="1">
    <source>
        <dbReference type="ARBA" id="ARBA00007749"/>
    </source>
</evidence>
<accession>A0A8H2K345</accession>